<dbReference type="GO" id="GO:0016538">
    <property type="term" value="F:cyclin-dependent protein serine/threonine kinase regulator activity"/>
    <property type="evidence" value="ECO:0007669"/>
    <property type="project" value="InterPro"/>
</dbReference>
<dbReference type="CDD" id="cd20532">
    <property type="entry name" value="CYCLIN_CCNL_rpt1"/>
    <property type="match status" value="1"/>
</dbReference>
<feature type="domain" description="Cyclin-like" evidence="2">
    <location>
        <begin position="40"/>
        <end position="144"/>
    </location>
</feature>
<dbReference type="InterPro" id="IPR013763">
    <property type="entry name" value="Cyclin-like_dom"/>
</dbReference>
<proteinExistence type="inferred from homology"/>
<accession>A0A3P3YF81</accession>
<dbReference type="CDD" id="cd20533">
    <property type="entry name" value="CYCLIN_CCNL_rpt2"/>
    <property type="match status" value="1"/>
</dbReference>
<evidence type="ECO:0000259" key="2">
    <source>
        <dbReference type="SMART" id="SM00385"/>
    </source>
</evidence>
<evidence type="ECO:0000256" key="1">
    <source>
        <dbReference type="RuleBase" id="RU000383"/>
    </source>
</evidence>
<dbReference type="GO" id="GO:0006357">
    <property type="term" value="P:regulation of transcription by RNA polymerase II"/>
    <property type="evidence" value="ECO:0007669"/>
    <property type="project" value="InterPro"/>
</dbReference>
<dbReference type="SMART" id="SM00385">
    <property type="entry name" value="CYCLIN"/>
    <property type="match status" value="2"/>
</dbReference>
<dbReference type="SUPFAM" id="SSF47954">
    <property type="entry name" value="Cyclin-like"/>
    <property type="match status" value="2"/>
</dbReference>
<geneLocation type="mitochondrion" evidence="3"/>
<feature type="domain" description="Cyclin-like" evidence="2">
    <location>
        <begin position="157"/>
        <end position="239"/>
    </location>
</feature>
<dbReference type="Gene3D" id="1.10.472.10">
    <property type="entry name" value="Cyclin-like"/>
    <property type="match status" value="2"/>
</dbReference>
<sequence length="341" mass="38212">MTSTDEDRFQLAFDEDHYANVVLDGVDAHAEASNRLWAATLLVDACVLLRLPRVTCATAQVLMHRYFCRVRMSGHDRLLMTTFACLFLATKIEETRRKVRDILSVFFHLLNKMYNLPDTTLDVASNHYNNWRNALLKNETAILSTLGFMVYTSHPHKFLLSYIQRLNGGQVLAQTSWNYINDFQTSVDCLRFGPEAIASASIMLAARELGMPLPSSPPWYELFGSTKAELEHICVRMASIDRMGAPTYHPLSDADRVDFSKIEEDNRQTIKHHEEMLRQALGPHHDHHGTVIVPQAVTDRPAVIAPQDGATRGALAAGTVAVHPAETTTIHIGIGRQPQQA</sequence>
<dbReference type="InterPro" id="IPR036915">
    <property type="entry name" value="Cyclin-like_sf"/>
</dbReference>
<dbReference type="InterPro" id="IPR006671">
    <property type="entry name" value="Cyclin_N"/>
</dbReference>
<evidence type="ECO:0000313" key="3">
    <source>
        <dbReference type="EMBL" id="SPQ98630.1"/>
    </source>
</evidence>
<keyword evidence="1" id="KW-0195">Cyclin</keyword>
<dbReference type="Proteomes" id="UP000290189">
    <property type="component" value="Unassembled WGS sequence"/>
</dbReference>
<name>A0A3P3YF81_PLABS</name>
<organism evidence="3 4">
    <name type="scientific">Plasmodiophora brassicae</name>
    <name type="common">Clubroot disease agent</name>
    <dbReference type="NCBI Taxonomy" id="37360"/>
    <lineage>
        <taxon>Eukaryota</taxon>
        <taxon>Sar</taxon>
        <taxon>Rhizaria</taxon>
        <taxon>Endomyxa</taxon>
        <taxon>Phytomyxea</taxon>
        <taxon>Plasmodiophorida</taxon>
        <taxon>Plasmodiophoridae</taxon>
        <taxon>Plasmodiophora</taxon>
    </lineage>
</organism>
<evidence type="ECO:0000313" key="4">
    <source>
        <dbReference type="Proteomes" id="UP000290189"/>
    </source>
</evidence>
<dbReference type="InterPro" id="IPR043198">
    <property type="entry name" value="Cyclin/Ssn8"/>
</dbReference>
<reference evidence="3 4" key="1">
    <citation type="submission" date="2018-03" db="EMBL/GenBank/DDBJ databases">
        <authorList>
            <person name="Fogelqvist J."/>
        </authorList>
    </citation>
    <scope>NUCLEOTIDE SEQUENCE [LARGE SCALE GENOMIC DNA]</scope>
</reference>
<dbReference type="EMBL" id="OVEO01000010">
    <property type="protein sequence ID" value="SPQ98630.1"/>
    <property type="molecule type" value="Genomic_DNA"/>
</dbReference>
<gene>
    <name evidence="3" type="ORF">PLBR_LOCUS5845</name>
</gene>
<dbReference type="AlphaFoldDB" id="A0A3P3YF81"/>
<dbReference type="Pfam" id="PF00134">
    <property type="entry name" value="Cyclin_N"/>
    <property type="match status" value="1"/>
</dbReference>
<comment type="similarity">
    <text evidence="1">Belongs to the cyclin family.</text>
</comment>
<protein>
    <recommendedName>
        <fullName evidence="2">Cyclin-like domain-containing protein</fullName>
    </recommendedName>
</protein>
<keyword evidence="3" id="KW-0496">Mitochondrion</keyword>
<dbReference type="PANTHER" id="PTHR10026">
    <property type="entry name" value="CYCLIN"/>
    <property type="match status" value="1"/>
</dbReference>